<dbReference type="PROSITE" id="PS00455">
    <property type="entry name" value="AMP_BINDING"/>
    <property type="match status" value="1"/>
</dbReference>
<dbReference type="GO" id="GO:0006631">
    <property type="term" value="P:fatty acid metabolic process"/>
    <property type="evidence" value="ECO:0007669"/>
    <property type="project" value="TreeGrafter"/>
</dbReference>
<proteinExistence type="inferred from homology"/>
<dbReference type="PANTHER" id="PTHR43201">
    <property type="entry name" value="ACYL-COA SYNTHETASE"/>
    <property type="match status" value="1"/>
</dbReference>
<accession>A0A6J7AZ78</accession>
<evidence type="ECO:0000313" key="4">
    <source>
        <dbReference type="EMBL" id="CAB4836949.1"/>
    </source>
</evidence>
<protein>
    <submittedName>
        <fullName evidence="4">Unannotated protein</fullName>
    </submittedName>
</protein>
<reference evidence="4" key="1">
    <citation type="submission" date="2020-05" db="EMBL/GenBank/DDBJ databases">
        <authorList>
            <person name="Chiriac C."/>
            <person name="Salcher M."/>
            <person name="Ghai R."/>
            <person name="Kavagutti S V."/>
        </authorList>
    </citation>
    <scope>NUCLEOTIDE SEQUENCE</scope>
</reference>
<dbReference type="GO" id="GO:0031956">
    <property type="term" value="F:medium-chain fatty acid-CoA ligase activity"/>
    <property type="evidence" value="ECO:0007669"/>
    <property type="project" value="TreeGrafter"/>
</dbReference>
<comment type="similarity">
    <text evidence="1">Belongs to the ATP-dependent AMP-binding enzyme family.</text>
</comment>
<gene>
    <name evidence="4" type="ORF">UFOPK3139_03395</name>
</gene>
<name>A0A6J7AZ78_9ZZZZ</name>
<dbReference type="EMBL" id="CAFABA010000271">
    <property type="protein sequence ID" value="CAB4836949.1"/>
    <property type="molecule type" value="Genomic_DNA"/>
</dbReference>
<evidence type="ECO:0000259" key="2">
    <source>
        <dbReference type="Pfam" id="PF00501"/>
    </source>
</evidence>
<dbReference type="PANTHER" id="PTHR43201:SF8">
    <property type="entry name" value="ACYL-COA SYNTHETASE FAMILY MEMBER 3"/>
    <property type="match status" value="1"/>
</dbReference>
<dbReference type="Gene3D" id="3.40.50.12780">
    <property type="entry name" value="N-terminal domain of ligase-like"/>
    <property type="match status" value="1"/>
</dbReference>
<dbReference type="InterPro" id="IPR025110">
    <property type="entry name" value="AMP-bd_C"/>
</dbReference>
<dbReference type="InterPro" id="IPR020845">
    <property type="entry name" value="AMP-binding_CS"/>
</dbReference>
<dbReference type="SUPFAM" id="SSF56801">
    <property type="entry name" value="Acetyl-CoA synthetase-like"/>
    <property type="match status" value="1"/>
</dbReference>
<dbReference type="CDD" id="cd04433">
    <property type="entry name" value="AFD_class_I"/>
    <property type="match status" value="1"/>
</dbReference>
<sequence length="371" mass="39231">MRELIALVMPAGPAFVAELQRTWGDGDAVLPIDVRLPQALQTRLIDSIGPSVIVDESGTRRARSGARPVETGDALVVATSGTTGAPKGAVLTHDAVRASALAASARLGIEPDRHRWLCCLPVAHVGGLSVITRALHTGTPLDVHPGFDAADVQAAAQAGATHTSLVPAALARIDPSIFERILLGGSAPPERVPVNCTLTYGMTETGSGIWYDQRALDGVEVEIRDGQVYVRCPMLLRAYRSAGSDTDPKSADGWFATGDAGVLTSAGQLVVHGRGDQVIVTGGEKVWPEAVERVLIGHPKVSDVLVVRRDDPAWGQIVVAHVVLVTGVDTLALDELRDFGRDLLAPYALPRAIEFVSSLERTALGKLRRTC</sequence>
<evidence type="ECO:0000259" key="3">
    <source>
        <dbReference type="Pfam" id="PF13193"/>
    </source>
</evidence>
<dbReference type="InterPro" id="IPR045851">
    <property type="entry name" value="AMP-bd_C_sf"/>
</dbReference>
<dbReference type="Pfam" id="PF13193">
    <property type="entry name" value="AMP-binding_C"/>
    <property type="match status" value="1"/>
</dbReference>
<dbReference type="Gene3D" id="3.30.300.30">
    <property type="match status" value="1"/>
</dbReference>
<feature type="domain" description="AMP-binding enzyme C-terminal" evidence="3">
    <location>
        <begin position="291"/>
        <end position="366"/>
    </location>
</feature>
<organism evidence="4">
    <name type="scientific">freshwater metagenome</name>
    <dbReference type="NCBI Taxonomy" id="449393"/>
    <lineage>
        <taxon>unclassified sequences</taxon>
        <taxon>metagenomes</taxon>
        <taxon>ecological metagenomes</taxon>
    </lineage>
</organism>
<dbReference type="AlphaFoldDB" id="A0A6J7AZ78"/>
<dbReference type="InterPro" id="IPR042099">
    <property type="entry name" value="ANL_N_sf"/>
</dbReference>
<evidence type="ECO:0000256" key="1">
    <source>
        <dbReference type="ARBA" id="ARBA00006432"/>
    </source>
</evidence>
<dbReference type="InterPro" id="IPR000873">
    <property type="entry name" value="AMP-dep_synth/lig_dom"/>
</dbReference>
<dbReference type="Pfam" id="PF00501">
    <property type="entry name" value="AMP-binding"/>
    <property type="match status" value="1"/>
</dbReference>
<feature type="domain" description="AMP-dependent synthetase/ligase" evidence="2">
    <location>
        <begin position="74"/>
        <end position="211"/>
    </location>
</feature>